<feature type="chain" id="PRO_5017286885" description="Lipoprotein" evidence="2">
    <location>
        <begin position="26"/>
        <end position="287"/>
    </location>
</feature>
<evidence type="ECO:0000256" key="1">
    <source>
        <dbReference type="SAM" id="MobiDB-lite"/>
    </source>
</evidence>
<name>A0A398AVR7_9BACI</name>
<dbReference type="EMBL" id="QWVS01000060">
    <property type="protein sequence ID" value="RID81711.1"/>
    <property type="molecule type" value="Genomic_DNA"/>
</dbReference>
<dbReference type="InterPro" id="IPR046720">
    <property type="entry name" value="DUF6612"/>
</dbReference>
<organism evidence="3 4">
    <name type="scientific">Peribacillus asahii</name>
    <dbReference type="NCBI Taxonomy" id="228899"/>
    <lineage>
        <taxon>Bacteria</taxon>
        <taxon>Bacillati</taxon>
        <taxon>Bacillota</taxon>
        <taxon>Bacilli</taxon>
        <taxon>Bacillales</taxon>
        <taxon>Bacillaceae</taxon>
        <taxon>Peribacillus</taxon>
    </lineage>
</organism>
<proteinExistence type="predicted"/>
<sequence length="287" mass="32017">MKLKKLLAIPFLALFVVLGACGQEAAPVSDAGKSKENEKSQASEKSLTVEEVFEKTIAASRDLKSVSVKMDNNQTITSSNNPEPVDVKSTIEMDVIQNPIALYQVMTIEVPGEESMKSETYFTDKGFYMVEPTENKWVKLPEEMSAEILKATKEQGDPAAELKKMQSYVEDFKFEQDDASYFLTLNASGDKFNSLVQEEMSKSLGQDLGVALENMDINDVNFKYTIDKKSFNLTAMDINMTIKTVEGEEEVTMKQTTNAVFSNYNGVDEITIPEDVMKSAEEIQLPQ</sequence>
<keyword evidence="2" id="KW-0732">Signal</keyword>
<accession>A0A398AVR7</accession>
<evidence type="ECO:0000313" key="4">
    <source>
        <dbReference type="Proteomes" id="UP000266016"/>
    </source>
</evidence>
<dbReference type="RefSeq" id="WP_119118900.1">
    <property type="nucleotide sequence ID" value="NZ_QWVS01000060.1"/>
</dbReference>
<feature type="compositionally biased region" description="Basic and acidic residues" evidence="1">
    <location>
        <begin position="32"/>
        <end position="42"/>
    </location>
</feature>
<evidence type="ECO:0008006" key="5">
    <source>
        <dbReference type="Google" id="ProtNLM"/>
    </source>
</evidence>
<protein>
    <recommendedName>
        <fullName evidence="5">Lipoprotein</fullName>
    </recommendedName>
</protein>
<reference evidence="3 4" key="1">
    <citation type="submission" date="2018-08" db="EMBL/GenBank/DDBJ databases">
        <title>Bacillus jemisoniae sp. nov., Bacillus chryseoplanitiae sp. nov., Bacillus resnikiae sp. nov., and Bacillus frankliniae sp. nov., isolated from Viking spacecraft and associated surfaces.</title>
        <authorList>
            <person name="Seuylemezian A."/>
            <person name="Vaishampayan P."/>
        </authorList>
    </citation>
    <scope>NUCLEOTIDE SEQUENCE [LARGE SCALE GENOMIC DNA]</scope>
    <source>
        <strain evidence="3 4">MA001</strain>
    </source>
</reference>
<feature type="signal peptide" evidence="2">
    <location>
        <begin position="1"/>
        <end position="25"/>
    </location>
</feature>
<dbReference type="Gene3D" id="2.50.20.20">
    <property type="match status" value="1"/>
</dbReference>
<dbReference type="Pfam" id="PF20316">
    <property type="entry name" value="DUF6612"/>
    <property type="match status" value="1"/>
</dbReference>
<dbReference type="Proteomes" id="UP000266016">
    <property type="component" value="Unassembled WGS sequence"/>
</dbReference>
<comment type="caution">
    <text evidence="3">The sequence shown here is derived from an EMBL/GenBank/DDBJ whole genome shotgun (WGS) entry which is preliminary data.</text>
</comment>
<keyword evidence="4" id="KW-1185">Reference proteome</keyword>
<evidence type="ECO:0000313" key="3">
    <source>
        <dbReference type="EMBL" id="RID81711.1"/>
    </source>
</evidence>
<dbReference type="AlphaFoldDB" id="A0A398AVR7"/>
<gene>
    <name evidence="3" type="ORF">D1953_19925</name>
</gene>
<evidence type="ECO:0000256" key="2">
    <source>
        <dbReference type="SAM" id="SignalP"/>
    </source>
</evidence>
<feature type="region of interest" description="Disordered" evidence="1">
    <location>
        <begin position="27"/>
        <end position="47"/>
    </location>
</feature>
<dbReference type="PROSITE" id="PS51257">
    <property type="entry name" value="PROKAR_LIPOPROTEIN"/>
    <property type="match status" value="1"/>
</dbReference>